<dbReference type="AlphaFoldDB" id="A0A6A5S0D7"/>
<reference evidence="1" key="1">
    <citation type="journal article" date="2020" name="Stud. Mycol.">
        <title>101 Dothideomycetes genomes: a test case for predicting lifestyles and emergence of pathogens.</title>
        <authorList>
            <person name="Haridas S."/>
            <person name="Albert R."/>
            <person name="Binder M."/>
            <person name="Bloem J."/>
            <person name="Labutti K."/>
            <person name="Salamov A."/>
            <person name="Andreopoulos B."/>
            <person name="Baker S."/>
            <person name="Barry K."/>
            <person name="Bills G."/>
            <person name="Bluhm B."/>
            <person name="Cannon C."/>
            <person name="Castanera R."/>
            <person name="Culley D."/>
            <person name="Daum C."/>
            <person name="Ezra D."/>
            <person name="Gonzalez J."/>
            <person name="Henrissat B."/>
            <person name="Kuo A."/>
            <person name="Liang C."/>
            <person name="Lipzen A."/>
            <person name="Lutzoni F."/>
            <person name="Magnuson J."/>
            <person name="Mondo S."/>
            <person name="Nolan M."/>
            <person name="Ohm R."/>
            <person name="Pangilinan J."/>
            <person name="Park H.-J."/>
            <person name="Ramirez L."/>
            <person name="Alfaro M."/>
            <person name="Sun H."/>
            <person name="Tritt A."/>
            <person name="Yoshinaga Y."/>
            <person name="Zwiers L.-H."/>
            <person name="Turgeon B."/>
            <person name="Goodwin S."/>
            <person name="Spatafora J."/>
            <person name="Crous P."/>
            <person name="Grigoriev I."/>
        </authorList>
    </citation>
    <scope>NUCLEOTIDE SEQUENCE</scope>
    <source>
        <strain evidence="1">CBS 183.55</strain>
    </source>
</reference>
<evidence type="ECO:0000313" key="1">
    <source>
        <dbReference type="EMBL" id="KAF1933050.1"/>
    </source>
</evidence>
<protein>
    <recommendedName>
        <fullName evidence="3">Extracellular membrane protein CFEM domain-containing protein</fullName>
    </recommendedName>
</protein>
<sequence>MAYEVSSIVYPAYTPVAPPVYSVSTPLVSSIPTPSQSSESSKMPSTTTTYVTSALTMTSYVTAHYSASPVPKKCDKDIIGTVQKLPQSVQTYVFEAISSSKCSPCDYACICGDLHGKDVAGKVSKGCSQPDYETYMAFEKEVCEAHPSYPTSIIVTPTPYPEKNKTQEMTTYTTTTVCPITTDGKVTTTTSTITVTSCKAYCTAPPPPPQPPVYPTGNNVTSPNVPEYTGAAVANAPAVLLAGAVGIFGWAFAAL</sequence>
<organism evidence="1 2">
    <name type="scientific">Didymella exigua CBS 183.55</name>
    <dbReference type="NCBI Taxonomy" id="1150837"/>
    <lineage>
        <taxon>Eukaryota</taxon>
        <taxon>Fungi</taxon>
        <taxon>Dikarya</taxon>
        <taxon>Ascomycota</taxon>
        <taxon>Pezizomycotina</taxon>
        <taxon>Dothideomycetes</taxon>
        <taxon>Pleosporomycetidae</taxon>
        <taxon>Pleosporales</taxon>
        <taxon>Pleosporineae</taxon>
        <taxon>Didymellaceae</taxon>
        <taxon>Didymella</taxon>
    </lineage>
</organism>
<dbReference type="OrthoDB" id="3797419at2759"/>
<proteinExistence type="predicted"/>
<evidence type="ECO:0000313" key="2">
    <source>
        <dbReference type="Proteomes" id="UP000800082"/>
    </source>
</evidence>
<dbReference type="EMBL" id="ML978958">
    <property type="protein sequence ID" value="KAF1933050.1"/>
    <property type="molecule type" value="Genomic_DNA"/>
</dbReference>
<name>A0A6A5S0D7_9PLEO</name>
<keyword evidence="2" id="KW-1185">Reference proteome</keyword>
<evidence type="ECO:0008006" key="3">
    <source>
        <dbReference type="Google" id="ProtNLM"/>
    </source>
</evidence>
<accession>A0A6A5S0D7</accession>
<gene>
    <name evidence="1" type="ORF">M421DRAFT_89335</name>
</gene>
<dbReference type="Proteomes" id="UP000800082">
    <property type="component" value="Unassembled WGS sequence"/>
</dbReference>
<dbReference type="GeneID" id="54355429"/>
<dbReference type="RefSeq" id="XP_033453298.1">
    <property type="nucleotide sequence ID" value="XM_033597762.1"/>
</dbReference>